<protein>
    <submittedName>
        <fullName evidence="5">Crp/Fnr family transcriptional regulator</fullName>
    </submittedName>
</protein>
<dbReference type="Gene3D" id="2.60.120.10">
    <property type="entry name" value="Jelly Rolls"/>
    <property type="match status" value="1"/>
</dbReference>
<evidence type="ECO:0000313" key="5">
    <source>
        <dbReference type="EMBL" id="RVT49328.1"/>
    </source>
</evidence>
<dbReference type="GO" id="GO:0003700">
    <property type="term" value="F:DNA-binding transcription factor activity"/>
    <property type="evidence" value="ECO:0007669"/>
    <property type="project" value="TreeGrafter"/>
</dbReference>
<dbReference type="SUPFAM" id="SSF51206">
    <property type="entry name" value="cAMP-binding domain-like"/>
    <property type="match status" value="1"/>
</dbReference>
<evidence type="ECO:0000256" key="2">
    <source>
        <dbReference type="ARBA" id="ARBA00023125"/>
    </source>
</evidence>
<feature type="domain" description="HTH crp-type" evidence="4">
    <location>
        <begin position="159"/>
        <end position="228"/>
    </location>
</feature>
<evidence type="ECO:0000313" key="6">
    <source>
        <dbReference type="Proteomes" id="UP000288178"/>
    </source>
</evidence>
<dbReference type="PANTHER" id="PTHR24567">
    <property type="entry name" value="CRP FAMILY TRANSCRIPTIONAL REGULATORY PROTEIN"/>
    <property type="match status" value="1"/>
</dbReference>
<organism evidence="5 6">
    <name type="scientific">Rubrivivax albus</name>
    <dbReference type="NCBI Taxonomy" id="2499835"/>
    <lineage>
        <taxon>Bacteria</taxon>
        <taxon>Pseudomonadati</taxon>
        <taxon>Pseudomonadota</taxon>
        <taxon>Betaproteobacteria</taxon>
        <taxon>Burkholderiales</taxon>
        <taxon>Sphaerotilaceae</taxon>
        <taxon>Rubrivivax</taxon>
    </lineage>
</organism>
<dbReference type="CDD" id="cd00038">
    <property type="entry name" value="CAP_ED"/>
    <property type="match status" value="1"/>
</dbReference>
<dbReference type="Gene3D" id="1.10.10.10">
    <property type="entry name" value="Winged helix-like DNA-binding domain superfamily/Winged helix DNA-binding domain"/>
    <property type="match status" value="1"/>
</dbReference>
<dbReference type="InterPro" id="IPR014710">
    <property type="entry name" value="RmlC-like_jellyroll"/>
</dbReference>
<keyword evidence="1" id="KW-0805">Transcription regulation</keyword>
<evidence type="ECO:0000256" key="1">
    <source>
        <dbReference type="ARBA" id="ARBA00023015"/>
    </source>
</evidence>
<dbReference type="InterPro" id="IPR012318">
    <property type="entry name" value="HTH_CRP"/>
</dbReference>
<keyword evidence="6" id="KW-1185">Reference proteome</keyword>
<dbReference type="SMART" id="SM00419">
    <property type="entry name" value="HTH_CRP"/>
    <property type="match status" value="1"/>
</dbReference>
<gene>
    <name evidence="5" type="ORF">ENE75_19820</name>
</gene>
<dbReference type="InterPro" id="IPR036388">
    <property type="entry name" value="WH-like_DNA-bd_sf"/>
</dbReference>
<evidence type="ECO:0000256" key="3">
    <source>
        <dbReference type="ARBA" id="ARBA00023163"/>
    </source>
</evidence>
<dbReference type="InterPro" id="IPR036390">
    <property type="entry name" value="WH_DNA-bd_sf"/>
</dbReference>
<dbReference type="AlphaFoldDB" id="A0A437JRB7"/>
<dbReference type="Pfam" id="PF13545">
    <property type="entry name" value="HTH_Crp_2"/>
    <property type="match status" value="1"/>
</dbReference>
<keyword evidence="2" id="KW-0238">DNA-binding</keyword>
<dbReference type="InterPro" id="IPR000595">
    <property type="entry name" value="cNMP-bd_dom"/>
</dbReference>
<dbReference type="InterPro" id="IPR018490">
    <property type="entry name" value="cNMP-bd_dom_sf"/>
</dbReference>
<dbReference type="PROSITE" id="PS51063">
    <property type="entry name" value="HTH_CRP_2"/>
    <property type="match status" value="1"/>
</dbReference>
<dbReference type="Proteomes" id="UP000288178">
    <property type="component" value="Unassembled WGS sequence"/>
</dbReference>
<proteinExistence type="predicted"/>
<keyword evidence="3" id="KW-0804">Transcription</keyword>
<comment type="caution">
    <text evidence="5">The sequence shown here is derived from an EMBL/GenBank/DDBJ whole genome shotgun (WGS) entry which is preliminary data.</text>
</comment>
<reference evidence="5 6" key="1">
    <citation type="submission" date="2019-01" db="EMBL/GenBank/DDBJ databases">
        <authorList>
            <person name="Chen W.-M."/>
        </authorList>
    </citation>
    <scope>NUCLEOTIDE SEQUENCE [LARGE SCALE GENOMIC DNA]</scope>
    <source>
        <strain evidence="5 6">ICH-3</strain>
    </source>
</reference>
<dbReference type="RefSeq" id="WP_128200079.1">
    <property type="nucleotide sequence ID" value="NZ_SACT01000008.1"/>
</dbReference>
<dbReference type="GO" id="GO:0003677">
    <property type="term" value="F:DNA binding"/>
    <property type="evidence" value="ECO:0007669"/>
    <property type="project" value="UniProtKB-KW"/>
</dbReference>
<dbReference type="OrthoDB" id="9151801at2"/>
<sequence>MNAIAPSLEALAPARGTVQVPWPALLGSLSAQDADALERLAQARHVAEGRRIFSRGDTAHAVVALLDGQAASGWWHAERGLTAERVLHAPGWLALAGPWVHGQHGCDAVAQSQVLLVELPLDPLRAVLARHPMLALRFSDALAREVGRLESRLHELMHKDAGARLAAWICAQFAGRAQPSVLRLAERKRDIASQLGMTPETLSRLMRSLSDRGLIAVSGYTLRVLDPQGLRGLAGA</sequence>
<evidence type="ECO:0000259" key="4">
    <source>
        <dbReference type="PROSITE" id="PS51063"/>
    </source>
</evidence>
<dbReference type="PANTHER" id="PTHR24567:SF74">
    <property type="entry name" value="HTH-TYPE TRANSCRIPTIONAL REGULATOR ARCR"/>
    <property type="match status" value="1"/>
</dbReference>
<dbReference type="GO" id="GO:0005829">
    <property type="term" value="C:cytosol"/>
    <property type="evidence" value="ECO:0007669"/>
    <property type="project" value="TreeGrafter"/>
</dbReference>
<accession>A0A437JRB7</accession>
<dbReference type="PRINTS" id="PR00034">
    <property type="entry name" value="HTHCRP"/>
</dbReference>
<dbReference type="EMBL" id="SACT01000008">
    <property type="protein sequence ID" value="RVT49328.1"/>
    <property type="molecule type" value="Genomic_DNA"/>
</dbReference>
<dbReference type="SUPFAM" id="SSF46785">
    <property type="entry name" value="Winged helix' DNA-binding domain"/>
    <property type="match status" value="1"/>
</dbReference>
<name>A0A437JRB7_9BURK</name>
<dbReference type="InterPro" id="IPR050397">
    <property type="entry name" value="Env_Response_Regulators"/>
</dbReference>